<sequence>MTVEQNKFVSINYTLKDDEGNIVDTSINSAPLDYIHGNGYLLPKLEEQITGKNSGDKFNVDLCAADGYGEYNPALISEIPVEQFDTSVPIEVGMAFQAQTAAGVQIVRVTKVSEKTITVDANNEMAGKNLHFEIEILDVREPTEEELSASQGCCCGGGCGGGCSCDGGCGEDGCGGCGN</sequence>
<evidence type="ECO:0000256" key="1">
    <source>
        <dbReference type="ARBA" id="ARBA00000971"/>
    </source>
</evidence>
<evidence type="ECO:0000256" key="9">
    <source>
        <dbReference type="PROSITE-ProRule" id="PRU00277"/>
    </source>
</evidence>
<dbReference type="EMBL" id="CP064936">
    <property type="protein sequence ID" value="QQA00703.1"/>
    <property type="molecule type" value="Genomic_DNA"/>
</dbReference>
<keyword evidence="4" id="KW-0963">Cytoplasm</keyword>
<dbReference type="InterPro" id="IPR001179">
    <property type="entry name" value="PPIase_FKBP_dom"/>
</dbReference>
<dbReference type="EC" id="5.2.1.8" evidence="10"/>
<dbReference type="AlphaFoldDB" id="A0A7T3V4R8"/>
<dbReference type="GO" id="GO:0042026">
    <property type="term" value="P:protein refolding"/>
    <property type="evidence" value="ECO:0007669"/>
    <property type="project" value="UniProtKB-ARBA"/>
</dbReference>
<comment type="catalytic activity">
    <reaction evidence="1 9 10">
        <text>[protein]-peptidylproline (omega=180) = [protein]-peptidylproline (omega=0)</text>
        <dbReference type="Rhea" id="RHEA:16237"/>
        <dbReference type="Rhea" id="RHEA-COMP:10747"/>
        <dbReference type="Rhea" id="RHEA-COMP:10748"/>
        <dbReference type="ChEBI" id="CHEBI:83833"/>
        <dbReference type="ChEBI" id="CHEBI:83834"/>
        <dbReference type="EC" id="5.2.1.8"/>
    </reaction>
</comment>
<dbReference type="Pfam" id="PF00254">
    <property type="entry name" value="FKBP_C"/>
    <property type="match status" value="1"/>
</dbReference>
<dbReference type="PANTHER" id="PTHR47861:SF3">
    <property type="entry name" value="FKBP-TYPE PEPTIDYL-PROLYL CIS-TRANS ISOMERASE SLYD"/>
    <property type="match status" value="1"/>
</dbReference>
<keyword evidence="13" id="KW-1185">Reference proteome</keyword>
<evidence type="ECO:0000256" key="2">
    <source>
        <dbReference type="ARBA" id="ARBA00004496"/>
    </source>
</evidence>
<evidence type="ECO:0000313" key="13">
    <source>
        <dbReference type="Proteomes" id="UP000595224"/>
    </source>
</evidence>
<keyword evidence="7 9" id="KW-0413">Isomerase</keyword>
<evidence type="ECO:0000256" key="8">
    <source>
        <dbReference type="ARBA" id="ARBA00037071"/>
    </source>
</evidence>
<dbReference type="PANTHER" id="PTHR47861">
    <property type="entry name" value="FKBP-TYPE PEPTIDYL-PROLYL CIS-TRANS ISOMERASE SLYD"/>
    <property type="match status" value="1"/>
</dbReference>
<evidence type="ECO:0000313" key="12">
    <source>
        <dbReference type="EMBL" id="QQA00703.1"/>
    </source>
</evidence>
<protein>
    <recommendedName>
        <fullName evidence="10">Peptidyl-prolyl cis-trans isomerase</fullName>
        <ecNumber evidence="10">5.2.1.8</ecNumber>
    </recommendedName>
</protein>
<evidence type="ECO:0000256" key="3">
    <source>
        <dbReference type="ARBA" id="ARBA00006577"/>
    </source>
</evidence>
<keyword evidence="5 9" id="KW-0697">Rotamase</keyword>
<proteinExistence type="inferred from homology"/>
<accession>A0A7T3V4R8</accession>
<evidence type="ECO:0000256" key="10">
    <source>
        <dbReference type="RuleBase" id="RU003915"/>
    </source>
</evidence>
<dbReference type="GO" id="GO:0003755">
    <property type="term" value="F:peptidyl-prolyl cis-trans isomerase activity"/>
    <property type="evidence" value="ECO:0007669"/>
    <property type="project" value="UniProtKB-UniRule"/>
</dbReference>
<comment type="similarity">
    <text evidence="3 10">Belongs to the FKBP-type PPIase family.</text>
</comment>
<feature type="domain" description="PPIase FKBP-type" evidence="11">
    <location>
        <begin position="6"/>
        <end position="80"/>
    </location>
</feature>
<dbReference type="PROSITE" id="PS50059">
    <property type="entry name" value="FKBP_PPIASE"/>
    <property type="match status" value="1"/>
</dbReference>
<keyword evidence="6" id="KW-0143">Chaperone</keyword>
<evidence type="ECO:0000256" key="6">
    <source>
        <dbReference type="ARBA" id="ARBA00023186"/>
    </source>
</evidence>
<dbReference type="Proteomes" id="UP000595224">
    <property type="component" value="Chromosome"/>
</dbReference>
<evidence type="ECO:0000256" key="5">
    <source>
        <dbReference type="ARBA" id="ARBA00023110"/>
    </source>
</evidence>
<reference evidence="12 13" key="1">
    <citation type="submission" date="2020-11" db="EMBL/GenBank/DDBJ databases">
        <title>Treponema Peruensis nv. sp., first commensal Treponema isolated from human feces.</title>
        <authorList>
            <person name="Belkhou C."/>
            <person name="Raes J."/>
        </authorList>
    </citation>
    <scope>NUCLEOTIDE SEQUENCE [LARGE SCALE GENOMIC DNA]</scope>
    <source>
        <strain evidence="12 13">RCC2812</strain>
    </source>
</reference>
<comment type="function">
    <text evidence="8">Also involved in hydrogenase metallocenter assembly, probably by participating in the nickel insertion step. This function in hydrogenase biosynthesis requires chaperone activity and the presence of the metal-binding domain, but not PPIase activity.</text>
</comment>
<evidence type="ECO:0000256" key="4">
    <source>
        <dbReference type="ARBA" id="ARBA00022490"/>
    </source>
</evidence>
<evidence type="ECO:0000259" key="11">
    <source>
        <dbReference type="PROSITE" id="PS50059"/>
    </source>
</evidence>
<dbReference type="Gene3D" id="3.10.50.40">
    <property type="match status" value="1"/>
</dbReference>
<evidence type="ECO:0000256" key="7">
    <source>
        <dbReference type="ARBA" id="ARBA00023235"/>
    </source>
</evidence>
<comment type="subcellular location">
    <subcellularLocation>
        <location evidence="2">Cytoplasm</location>
    </subcellularLocation>
</comment>
<gene>
    <name evidence="12" type="ORF">IWA51_10645</name>
</gene>
<name>A0A7T3V4R8_9SPIR</name>
<dbReference type="GO" id="GO:0005737">
    <property type="term" value="C:cytoplasm"/>
    <property type="evidence" value="ECO:0007669"/>
    <property type="project" value="UniProtKB-SubCell"/>
</dbReference>
<organism evidence="12 13">
    <name type="scientific">Treponema peruense</name>
    <dbReference type="NCBI Taxonomy" id="2787628"/>
    <lineage>
        <taxon>Bacteria</taxon>
        <taxon>Pseudomonadati</taxon>
        <taxon>Spirochaetota</taxon>
        <taxon>Spirochaetia</taxon>
        <taxon>Spirochaetales</taxon>
        <taxon>Treponemataceae</taxon>
        <taxon>Treponema</taxon>
    </lineage>
</organism>
<dbReference type="KEGG" id="tper:IWA51_10645"/>
<dbReference type="SUPFAM" id="SSF54534">
    <property type="entry name" value="FKBP-like"/>
    <property type="match status" value="1"/>
</dbReference>
<dbReference type="InterPro" id="IPR046357">
    <property type="entry name" value="PPIase_dom_sf"/>
</dbReference>
<dbReference type="RefSeq" id="WP_198442403.1">
    <property type="nucleotide sequence ID" value="NZ_CBCSHE010000008.1"/>
</dbReference>